<reference evidence="10 11" key="2">
    <citation type="journal article" date="2020" name="MBio">
        <title>Isolation and Molecular Analysis of a Novel Neorickettsia Species That Causes Potomac Horse Fever.</title>
        <authorList>
            <person name="Teymournejad O."/>
            <person name="Lin M."/>
            <person name="Bekebrede H."/>
            <person name="Kamr A."/>
            <person name="Toribio R.E."/>
            <person name="Arroyo L.G."/>
            <person name="Baird J.D."/>
            <person name="Rikihisa Y."/>
        </authorList>
    </citation>
    <scope>NUCLEOTIDE SEQUENCE [LARGE SCALE GENOMIC DNA]</scope>
    <source>
        <strain evidence="10 11">Fin17</strain>
    </source>
</reference>
<feature type="binding site" evidence="7">
    <location>
        <position position="40"/>
    </location>
    <ligand>
        <name>Mg(2+)</name>
        <dbReference type="ChEBI" id="CHEBI:18420"/>
        <label>1</label>
    </ligand>
</feature>
<dbReference type="PANTHER" id="PTHR43250">
    <property type="entry name" value="EXODEOXYRIBONUCLEASE III"/>
    <property type="match status" value="1"/>
</dbReference>
<dbReference type="GO" id="GO:0008311">
    <property type="term" value="F:double-stranded DNA 3'-5' DNA exonuclease activity"/>
    <property type="evidence" value="ECO:0007669"/>
    <property type="project" value="UniProtKB-EC"/>
</dbReference>
<feature type="site" description="Transition state stabilizer" evidence="8">
    <location>
        <position position="156"/>
    </location>
</feature>
<dbReference type="CDD" id="cd09086">
    <property type="entry name" value="ExoIII-like_AP-endo"/>
    <property type="match status" value="1"/>
</dbReference>
<evidence type="ECO:0000256" key="5">
    <source>
        <dbReference type="ARBA" id="ARBA00022842"/>
    </source>
</evidence>
<evidence type="ECO:0000256" key="8">
    <source>
        <dbReference type="PIRSR" id="PIRSR604808-3"/>
    </source>
</evidence>
<dbReference type="InterPro" id="IPR004808">
    <property type="entry name" value="AP_endonuc_1"/>
</dbReference>
<comment type="cofactor">
    <cofactor evidence="1">
        <name>Mn(2+)</name>
        <dbReference type="ChEBI" id="CHEBI:29035"/>
    </cofactor>
</comment>
<feature type="binding site" evidence="7">
    <location>
        <position position="13"/>
    </location>
    <ligand>
        <name>Mg(2+)</name>
        <dbReference type="ChEBI" id="CHEBI:18420"/>
        <label>1</label>
    </ligand>
</feature>
<feature type="active site" evidence="6">
    <location>
        <position position="112"/>
    </location>
</feature>
<dbReference type="Pfam" id="PF03372">
    <property type="entry name" value="Exo_endo_phos"/>
    <property type="match status" value="1"/>
</dbReference>
<dbReference type="EMBL" id="CP047224">
    <property type="protein sequence ID" value="QHD65160.1"/>
    <property type="molecule type" value="Genomic_DNA"/>
</dbReference>
<accession>A0A6P1GA32</accession>
<feature type="active site" description="Proton donor/acceptor" evidence="6">
    <location>
        <position position="154"/>
    </location>
</feature>
<dbReference type="InterPro" id="IPR037493">
    <property type="entry name" value="ExoIII-like"/>
</dbReference>
<dbReference type="GO" id="GO:0004519">
    <property type="term" value="F:endonuclease activity"/>
    <property type="evidence" value="ECO:0007669"/>
    <property type="project" value="InterPro"/>
</dbReference>
<feature type="binding site" evidence="7">
    <location>
        <position position="254"/>
    </location>
    <ligand>
        <name>Mg(2+)</name>
        <dbReference type="ChEBI" id="CHEBI:18420"/>
        <label>1</label>
    </ligand>
</feature>
<gene>
    <name evidence="10" type="primary">xth</name>
    <name evidence="10" type="ORF">GP480_01660</name>
</gene>
<evidence type="ECO:0000313" key="11">
    <source>
        <dbReference type="Proteomes" id="UP000464912"/>
    </source>
</evidence>
<dbReference type="SUPFAM" id="SSF56219">
    <property type="entry name" value="DNase I-like"/>
    <property type="match status" value="1"/>
</dbReference>
<dbReference type="NCBIfam" id="TIGR00633">
    <property type="entry name" value="xth"/>
    <property type="match status" value="1"/>
</dbReference>
<evidence type="ECO:0000313" key="10">
    <source>
        <dbReference type="EMBL" id="QHD65160.1"/>
    </source>
</evidence>
<organism evidence="10 11">
    <name type="scientific">Neorickettsia findlayensis</name>
    <dbReference type="NCBI Taxonomy" id="2686014"/>
    <lineage>
        <taxon>Bacteria</taxon>
        <taxon>Pseudomonadati</taxon>
        <taxon>Pseudomonadota</taxon>
        <taxon>Alphaproteobacteria</taxon>
        <taxon>Rickettsiales</taxon>
        <taxon>Anaplasmataceae</taxon>
        <taxon>Neorickettsia</taxon>
    </lineage>
</organism>
<dbReference type="RefSeq" id="WP_160095295.1">
    <property type="nucleotide sequence ID" value="NZ_CP047224.1"/>
</dbReference>
<dbReference type="PROSITE" id="PS51435">
    <property type="entry name" value="AP_NUCLEASE_F1_4"/>
    <property type="match status" value="1"/>
</dbReference>
<feature type="active site" description="Proton acceptor" evidence="6">
    <location>
        <position position="255"/>
    </location>
</feature>
<dbReference type="PROSITE" id="PS00728">
    <property type="entry name" value="AP_NUCLEASE_F1_3"/>
    <property type="match status" value="1"/>
</dbReference>
<proteinExistence type="inferred from homology"/>
<dbReference type="Gene3D" id="3.60.10.10">
    <property type="entry name" value="Endonuclease/exonuclease/phosphatase"/>
    <property type="match status" value="1"/>
</dbReference>
<feature type="site" description="Interaction with DNA substrate" evidence="8">
    <location>
        <position position="255"/>
    </location>
</feature>
<evidence type="ECO:0000256" key="3">
    <source>
        <dbReference type="ARBA" id="ARBA00022723"/>
    </source>
</evidence>
<dbReference type="AlphaFoldDB" id="A0A6P1GA32"/>
<keyword evidence="5 7" id="KW-0460">Magnesium</keyword>
<name>A0A6P1GA32_9RICK</name>
<evidence type="ECO:0000256" key="1">
    <source>
        <dbReference type="ARBA" id="ARBA00001936"/>
    </source>
</evidence>
<dbReference type="InterPro" id="IPR036691">
    <property type="entry name" value="Endo/exonu/phosph_ase_sf"/>
</dbReference>
<dbReference type="GO" id="GO:0003677">
    <property type="term" value="F:DNA binding"/>
    <property type="evidence" value="ECO:0007669"/>
    <property type="project" value="InterPro"/>
</dbReference>
<evidence type="ECO:0000256" key="2">
    <source>
        <dbReference type="ARBA" id="ARBA00007092"/>
    </source>
</evidence>
<evidence type="ECO:0000256" key="6">
    <source>
        <dbReference type="PIRSR" id="PIRSR604808-1"/>
    </source>
</evidence>
<dbReference type="KEGG" id="nef:GP480_01660"/>
<dbReference type="GO" id="GO:0046872">
    <property type="term" value="F:metal ion binding"/>
    <property type="evidence" value="ECO:0007669"/>
    <property type="project" value="UniProtKB-KW"/>
</dbReference>
<dbReference type="PANTHER" id="PTHR43250:SF2">
    <property type="entry name" value="EXODEOXYRIBONUCLEASE III"/>
    <property type="match status" value="1"/>
</dbReference>
<dbReference type="InterPro" id="IPR020848">
    <property type="entry name" value="AP_endonuclease_F1_CS"/>
</dbReference>
<comment type="cofactor">
    <cofactor evidence="7">
        <name>Mg(2+)</name>
        <dbReference type="ChEBI" id="CHEBI:18420"/>
    </cofactor>
    <cofactor evidence="7">
        <name>Mn(2+)</name>
        <dbReference type="ChEBI" id="CHEBI:29035"/>
    </cofactor>
    <text evidence="7">Probably binds two magnesium or manganese ions per subunit.</text>
</comment>
<keyword evidence="3 7" id="KW-0479">Metal-binding</keyword>
<keyword evidence="7" id="KW-0464">Manganese</keyword>
<sequence length="265" mass="30267">MNIHRILKVATWNVNSIRQRAEAVSAFLVSENLDVLFLQELKCQESDFPLHIFHDLSYNVILKCQKGYNGVAIASRLPITKVSDEIYMDGEARYIEGVISFFGKCVRLISVYIPNAQAAGSPRFEYKMQFHDALARRIHGYLLGNSEILLLGGDMNAAPEDIDVYDHVKLDGCTGFHIEERSKLRELLNLGLFDTFRMKYPTKQEFSWWDYRGGGLQKNEGMRIDHILASAEGMDHLLDCYILKELRHIARPSDHVPVVCVLDGF</sequence>
<dbReference type="InterPro" id="IPR005135">
    <property type="entry name" value="Endo/exonuclease/phosphatase"/>
</dbReference>
<protein>
    <submittedName>
        <fullName evidence="10">Exodeoxyribonuclease III</fullName>
        <ecNumber evidence="10">3.1.11.2</ecNumber>
    </submittedName>
</protein>
<dbReference type="NCBIfam" id="TIGR00195">
    <property type="entry name" value="exoDNase_III"/>
    <property type="match status" value="1"/>
</dbReference>
<feature type="domain" description="Endonuclease/exonuclease/phosphatase" evidence="9">
    <location>
        <begin position="10"/>
        <end position="255"/>
    </location>
</feature>
<keyword evidence="11" id="KW-1185">Reference proteome</keyword>
<dbReference type="Proteomes" id="UP000464912">
    <property type="component" value="Chromosome"/>
</dbReference>
<evidence type="ECO:0000256" key="4">
    <source>
        <dbReference type="ARBA" id="ARBA00022801"/>
    </source>
</evidence>
<keyword evidence="4 10" id="KW-0378">Hydrolase</keyword>
<feature type="binding site" evidence="7">
    <location>
        <position position="255"/>
    </location>
    <ligand>
        <name>Mg(2+)</name>
        <dbReference type="ChEBI" id="CHEBI:18420"/>
        <label>1</label>
    </ligand>
</feature>
<dbReference type="EC" id="3.1.11.2" evidence="10"/>
<comment type="similarity">
    <text evidence="2">Belongs to the DNA repair enzymes AP/ExoA family.</text>
</comment>
<feature type="binding site" evidence="7">
    <location>
        <position position="156"/>
    </location>
    <ligand>
        <name>Mg(2+)</name>
        <dbReference type="ChEBI" id="CHEBI:18420"/>
        <label>1</label>
    </ligand>
</feature>
<evidence type="ECO:0000259" key="9">
    <source>
        <dbReference type="Pfam" id="PF03372"/>
    </source>
</evidence>
<feature type="binding site" evidence="7">
    <location>
        <position position="154"/>
    </location>
    <ligand>
        <name>Mg(2+)</name>
        <dbReference type="ChEBI" id="CHEBI:18420"/>
        <label>1</label>
    </ligand>
</feature>
<reference evidence="10 11" key="1">
    <citation type="journal article" date="2020" name="MBio">
        <title>Erratum for Teymournejad et al., 'Isolation and Molecular Analysis of a Novel Neorickettsia Species That Causes Potomac Horse Fever'.</title>
        <authorList>
            <person name="Teymournejad O."/>
            <person name="Lin M."/>
            <person name="Bekebrede H."/>
            <person name="Kamr A."/>
            <person name="Toribio R.E."/>
            <person name="Arroyo L.G."/>
            <person name="Baird J.D."/>
            <person name="Rikihisa Y."/>
        </authorList>
    </citation>
    <scope>NUCLEOTIDE SEQUENCE [LARGE SCALE GENOMIC DNA]</scope>
    <source>
        <strain evidence="10 11">Fin17</strain>
    </source>
</reference>
<dbReference type="GO" id="GO:0006281">
    <property type="term" value="P:DNA repair"/>
    <property type="evidence" value="ECO:0007669"/>
    <property type="project" value="InterPro"/>
</dbReference>
<feature type="site" description="Important for catalytic activity" evidence="8">
    <location>
        <position position="225"/>
    </location>
</feature>
<evidence type="ECO:0000256" key="7">
    <source>
        <dbReference type="PIRSR" id="PIRSR604808-2"/>
    </source>
</evidence>